<accession>A0A1H9M911</accession>
<evidence type="ECO:0008006" key="3">
    <source>
        <dbReference type="Google" id="ProtNLM"/>
    </source>
</evidence>
<gene>
    <name evidence="1" type="ORF">SAMN04487818_10227</name>
</gene>
<proteinExistence type="predicted"/>
<dbReference type="EMBL" id="FOGI01000002">
    <property type="protein sequence ID" value="SER20061.1"/>
    <property type="molecule type" value="Genomic_DNA"/>
</dbReference>
<protein>
    <recommendedName>
        <fullName evidence="3">SH3 domain-containing protein</fullName>
    </recommendedName>
</protein>
<keyword evidence="2" id="KW-1185">Reference proteome</keyword>
<organism evidence="1 2">
    <name type="scientific">Actinokineospora terrae</name>
    <dbReference type="NCBI Taxonomy" id="155974"/>
    <lineage>
        <taxon>Bacteria</taxon>
        <taxon>Bacillati</taxon>
        <taxon>Actinomycetota</taxon>
        <taxon>Actinomycetes</taxon>
        <taxon>Pseudonocardiales</taxon>
        <taxon>Pseudonocardiaceae</taxon>
        <taxon>Actinokineospora</taxon>
    </lineage>
</organism>
<evidence type="ECO:0000313" key="2">
    <source>
        <dbReference type="Proteomes" id="UP000199051"/>
    </source>
</evidence>
<dbReference type="STRING" id="155974.SAMN04487818_10227"/>
<name>A0A1H9M911_9PSEU</name>
<dbReference type="Proteomes" id="UP000199051">
    <property type="component" value="Unassembled WGS sequence"/>
</dbReference>
<dbReference type="AlphaFoldDB" id="A0A1H9M911"/>
<reference evidence="2" key="1">
    <citation type="submission" date="2016-10" db="EMBL/GenBank/DDBJ databases">
        <authorList>
            <person name="Varghese N."/>
            <person name="Submissions S."/>
        </authorList>
    </citation>
    <scope>NUCLEOTIDE SEQUENCE [LARGE SCALE GENOMIC DNA]</scope>
    <source>
        <strain evidence="2">DSM 44260</strain>
    </source>
</reference>
<evidence type="ECO:0000313" key="1">
    <source>
        <dbReference type="EMBL" id="SER20061.1"/>
    </source>
</evidence>
<sequence>MASAAGSGTDTTVSQGDSLVRTTFPAVACAALAATAIASCPATATAVPARAAALAAGPVGGVVTGSGVRVRTRPVDGWVNHLLWPGQRVTVHCRQNARDGWDWYWLAGPHGYGWSRSDMVRAGYQGTGGGGNVLVRVC</sequence>